<evidence type="ECO:0000313" key="1">
    <source>
        <dbReference type="EMBL" id="CAI9737820.1"/>
    </source>
</evidence>
<dbReference type="Proteomes" id="UP001162480">
    <property type="component" value="Chromosome 20"/>
</dbReference>
<name>A0AA36BP16_OCTVU</name>
<evidence type="ECO:0000313" key="2">
    <source>
        <dbReference type="Proteomes" id="UP001162480"/>
    </source>
</evidence>
<proteinExistence type="predicted"/>
<reference evidence="1" key="1">
    <citation type="submission" date="2023-08" db="EMBL/GenBank/DDBJ databases">
        <authorList>
            <person name="Alioto T."/>
            <person name="Alioto T."/>
            <person name="Gomez Garrido J."/>
        </authorList>
    </citation>
    <scope>NUCLEOTIDE SEQUENCE</scope>
</reference>
<keyword evidence="2" id="KW-1185">Reference proteome</keyword>
<gene>
    <name evidence="1" type="ORF">OCTVUL_1B020480</name>
</gene>
<dbReference type="EMBL" id="OX597833">
    <property type="protein sequence ID" value="CAI9737820.1"/>
    <property type="molecule type" value="Genomic_DNA"/>
</dbReference>
<sequence>MALSKTLKLEGGRQAVAHELRNLFQVLETDLTLLKTPENLSGFLSRPMHKVILRKRDKTIDAHLDSNTYGVKRRESWSTEAEEKISVRL</sequence>
<dbReference type="AlphaFoldDB" id="A0AA36BP16"/>
<protein>
    <submittedName>
        <fullName evidence="1">Uncharacterized protein</fullName>
    </submittedName>
</protein>
<organism evidence="1 2">
    <name type="scientific">Octopus vulgaris</name>
    <name type="common">Common octopus</name>
    <dbReference type="NCBI Taxonomy" id="6645"/>
    <lineage>
        <taxon>Eukaryota</taxon>
        <taxon>Metazoa</taxon>
        <taxon>Spiralia</taxon>
        <taxon>Lophotrochozoa</taxon>
        <taxon>Mollusca</taxon>
        <taxon>Cephalopoda</taxon>
        <taxon>Coleoidea</taxon>
        <taxon>Octopodiformes</taxon>
        <taxon>Octopoda</taxon>
        <taxon>Incirrata</taxon>
        <taxon>Octopodidae</taxon>
        <taxon>Octopus</taxon>
    </lineage>
</organism>
<accession>A0AA36BP16</accession>